<dbReference type="EMBL" id="LOCQ01000058">
    <property type="protein sequence ID" value="OBV38281.1"/>
    <property type="molecule type" value="Genomic_DNA"/>
</dbReference>
<evidence type="ECO:0000313" key="2">
    <source>
        <dbReference type="Proteomes" id="UP000092713"/>
    </source>
</evidence>
<accession>A0A1A7BXF1</accession>
<reference evidence="1 2" key="1">
    <citation type="submission" date="2016-04" db="EMBL/GenBank/DDBJ databases">
        <title>Draft genome sequence of Janthinobacterium psychrotolerans sp. nov., isolated from freshwater sediments in Denmark.</title>
        <authorList>
            <person name="Gong X."/>
            <person name="Skrivergaard S."/>
            <person name="Korsgaard B.S."/>
            <person name="Schreiber L."/>
            <person name="Marshall I.P."/>
            <person name="Finster K."/>
            <person name="Schramm A."/>
        </authorList>
    </citation>
    <scope>NUCLEOTIDE SEQUENCE [LARGE SCALE GENOMIC DNA]</scope>
    <source>
        <strain evidence="1 2">S3-2</strain>
    </source>
</reference>
<protein>
    <submittedName>
        <fullName evidence="1">Uncharacterized protein</fullName>
    </submittedName>
</protein>
<organism evidence="1 2">
    <name type="scientific">Janthinobacterium psychrotolerans</name>
    <dbReference type="NCBI Taxonomy" id="1747903"/>
    <lineage>
        <taxon>Bacteria</taxon>
        <taxon>Pseudomonadati</taxon>
        <taxon>Pseudomonadota</taxon>
        <taxon>Betaproteobacteria</taxon>
        <taxon>Burkholderiales</taxon>
        <taxon>Oxalobacteraceae</taxon>
        <taxon>Janthinobacterium</taxon>
    </lineage>
</organism>
<dbReference type="Proteomes" id="UP000092713">
    <property type="component" value="Unassembled WGS sequence"/>
</dbReference>
<dbReference type="PATRIC" id="fig|1747903.4.peg.1827"/>
<name>A0A1A7BXF1_9BURK</name>
<sequence length="244" mass="26900">MQPKPLSAVPRPLWLALVLALLLQLGWQLAQRQAPPQARPLPPPLPAAIARLASLGEPQAMSKAMLLYLQSFEDQAGVGLPWRALDYDNLALWLDTAQLLDSRSRYALVAASEVYAGAADPVRARRMLRFVSTSFAADPARRWPAMAQAALVAKHQLHDLPLALQLARQLRLQATGKDVPAWVRQMEAFVLEDMDQFESAQIVLGGLIASGQISDPHELAFMSRRLEEMAARKKIAIPGNTHLQ</sequence>
<dbReference type="RefSeq" id="WP_065309139.1">
    <property type="nucleotide sequence ID" value="NZ_LOCQ01000058.1"/>
</dbReference>
<dbReference type="AlphaFoldDB" id="A0A1A7BXF1"/>
<dbReference type="STRING" id="1747903.ASR47_1005235"/>
<keyword evidence="2" id="KW-1185">Reference proteome</keyword>
<comment type="caution">
    <text evidence="1">The sequence shown here is derived from an EMBL/GenBank/DDBJ whole genome shotgun (WGS) entry which is preliminary data.</text>
</comment>
<dbReference type="OrthoDB" id="8708240at2"/>
<evidence type="ECO:0000313" key="1">
    <source>
        <dbReference type="EMBL" id="OBV38281.1"/>
    </source>
</evidence>
<gene>
    <name evidence="1" type="ORF">ASR47_1005235</name>
</gene>
<proteinExistence type="predicted"/>